<dbReference type="InterPro" id="IPR013087">
    <property type="entry name" value="Znf_C2H2_type"/>
</dbReference>
<gene>
    <name evidence="2" type="ORF">WN55_02156</name>
</gene>
<keyword evidence="3" id="KW-1185">Reference proteome</keyword>
<dbReference type="Proteomes" id="UP000076502">
    <property type="component" value="Unassembled WGS sequence"/>
</dbReference>
<evidence type="ECO:0000313" key="2">
    <source>
        <dbReference type="EMBL" id="KZC04267.1"/>
    </source>
</evidence>
<dbReference type="AlphaFoldDB" id="A0A154NXB6"/>
<protein>
    <recommendedName>
        <fullName evidence="1">C2H2-type domain-containing protein</fullName>
    </recommendedName>
</protein>
<proteinExistence type="predicted"/>
<dbReference type="Gene3D" id="3.30.160.60">
    <property type="entry name" value="Classic Zinc Finger"/>
    <property type="match status" value="1"/>
</dbReference>
<dbReference type="SUPFAM" id="SSF57667">
    <property type="entry name" value="beta-beta-alpha zinc fingers"/>
    <property type="match status" value="1"/>
</dbReference>
<evidence type="ECO:0000313" key="3">
    <source>
        <dbReference type="Proteomes" id="UP000076502"/>
    </source>
</evidence>
<dbReference type="EMBL" id="KQ434777">
    <property type="protein sequence ID" value="KZC04267.1"/>
    <property type="molecule type" value="Genomic_DNA"/>
</dbReference>
<evidence type="ECO:0000259" key="1">
    <source>
        <dbReference type="PROSITE" id="PS00028"/>
    </source>
</evidence>
<organism evidence="2 3">
    <name type="scientific">Dufourea novaeangliae</name>
    <name type="common">Sweat bee</name>
    <dbReference type="NCBI Taxonomy" id="178035"/>
    <lineage>
        <taxon>Eukaryota</taxon>
        <taxon>Metazoa</taxon>
        <taxon>Ecdysozoa</taxon>
        <taxon>Arthropoda</taxon>
        <taxon>Hexapoda</taxon>
        <taxon>Insecta</taxon>
        <taxon>Pterygota</taxon>
        <taxon>Neoptera</taxon>
        <taxon>Endopterygota</taxon>
        <taxon>Hymenoptera</taxon>
        <taxon>Apocrita</taxon>
        <taxon>Aculeata</taxon>
        <taxon>Apoidea</taxon>
        <taxon>Anthophila</taxon>
        <taxon>Halictidae</taxon>
        <taxon>Rophitinae</taxon>
        <taxon>Dufourea</taxon>
    </lineage>
</organism>
<accession>A0A154NXB6</accession>
<feature type="domain" description="C2H2-type" evidence="1">
    <location>
        <begin position="120"/>
        <end position="140"/>
    </location>
</feature>
<name>A0A154NXB6_DUFNO</name>
<dbReference type="OrthoDB" id="7616181at2759"/>
<sequence>MISSSVESGKNTSHGIEEISYLLQNTNISPTNMESRSVEELKARVAVRFLVKKSKRFDLLKQQLQRKLQQTRKAYKTEPTPECLLYLGLEPKTVKTLHREEQKHENCTDFPFLKPRVYECGYCTKIFFHKALHRRHMIHHLKKIHWCMKCSRGFTSKISKRRHELACRR</sequence>
<reference evidence="2 3" key="1">
    <citation type="submission" date="2015-07" db="EMBL/GenBank/DDBJ databases">
        <title>The genome of Dufourea novaeangliae.</title>
        <authorList>
            <person name="Pan H."/>
            <person name="Kapheim K."/>
        </authorList>
    </citation>
    <scope>NUCLEOTIDE SEQUENCE [LARGE SCALE GENOMIC DNA]</scope>
    <source>
        <strain evidence="2">0120121106</strain>
        <tissue evidence="2">Whole body</tissue>
    </source>
</reference>
<dbReference type="InterPro" id="IPR036236">
    <property type="entry name" value="Znf_C2H2_sf"/>
</dbReference>
<dbReference type="PROSITE" id="PS00028">
    <property type="entry name" value="ZINC_FINGER_C2H2_1"/>
    <property type="match status" value="1"/>
</dbReference>